<evidence type="ECO:0000259" key="6">
    <source>
        <dbReference type="Pfam" id="PF00703"/>
    </source>
</evidence>
<dbReference type="EMBL" id="PYGE01000008">
    <property type="protein sequence ID" value="PSL03245.1"/>
    <property type="molecule type" value="Genomic_DNA"/>
</dbReference>
<dbReference type="InterPro" id="IPR054593">
    <property type="entry name" value="Beta-mannosidase-like_N2"/>
</dbReference>
<dbReference type="InterPro" id="IPR008979">
    <property type="entry name" value="Galactose-bd-like_sf"/>
</dbReference>
<reference evidence="8 9" key="1">
    <citation type="submission" date="2018-03" db="EMBL/GenBank/DDBJ databases">
        <title>Genomic Encyclopedia of Archaeal and Bacterial Type Strains, Phase II (KMG-II): from individual species to whole genera.</title>
        <authorList>
            <person name="Goeker M."/>
        </authorList>
    </citation>
    <scope>NUCLEOTIDE SEQUENCE [LARGE SCALE GENOMIC DNA]</scope>
    <source>
        <strain evidence="8 9">DSM 45211</strain>
    </source>
</reference>
<dbReference type="InterPro" id="IPR050887">
    <property type="entry name" value="Beta-mannosidase_GH2"/>
</dbReference>
<feature type="domain" description="Beta-mannosidase-like galactose-binding" evidence="7">
    <location>
        <begin position="35"/>
        <end position="189"/>
    </location>
</feature>
<keyword evidence="4" id="KW-0378">Hydrolase</keyword>
<dbReference type="InterPro" id="IPR017853">
    <property type="entry name" value="GH"/>
</dbReference>
<dbReference type="PANTHER" id="PTHR43730">
    <property type="entry name" value="BETA-MANNOSIDASE"/>
    <property type="match status" value="1"/>
</dbReference>
<dbReference type="SUPFAM" id="SSF51445">
    <property type="entry name" value="(Trans)glycosidases"/>
    <property type="match status" value="1"/>
</dbReference>
<sequence>MTSNGATIDGRVRLHDGWTVRPVGGPVPGPLAGRDVPATVPGCVHTDLLAAGDIADPFLDDNERKLAWIGSCDWEYRTRFTWSPDGHDRHDLVFEGLDTVATVTLNGRELARTANQHRTYRLPVDDVLRPGENELVAAFTSPVKHADRQSLALGYRPHTNHHPYNAIRKMACNFGWDWGIDAATVGIWRPVTLHAWSGVRLAAVRPVATVDEDDTGRVEVGVELEWADDAAGRDPAAGAGADAEAEVAVDVDGVTRRVRVASGRSEAVAEVELPGVRRWWPRGHGAQPLYDVTVTVGDGARVSDDWRGRVGFRTVRLDMTPDDQGTPFVVVVNDRPVFVRGANWIPDDAFVHRVSARQYAERLDQAEWANVNLVRVWGGGLYESDDFYSRCDELGIMTWQDFPFACAAYAEEEPLRGEVEAEARDNVTRLLPHPSLVLWCGNNENIWGFHDWRWEPRLRGRTWGLGYYTELLPRLLAELDPQRPYVPGSPWSGTLDVHPNDPDHGAVHLWDLWNQRDYPDYRAYRPRFVAEFGWQGPPTWSTLRRAISDDPLTPESPGMIVHQKASNGNDKLTDGLVRHLPLPDDMDDWHWAMSLNQAVAVGVAVEHLRSLGPRCAGSVVWQLNDCWPVTSWSAVDGDGRPKPLLYALKHAYADRLLTLQPRSPLPVAGRGASLPASTGSGADGLALAIVNDSPQAWTGDVVLRRLSYDGAELATVTVPVDVAARSTDTLDVPGDVASVADVNGELVLATLGGERAWWFFAEYRDSELSSPDLRAGAERVDGGYRVHVTARGLTRDVALLADRVHPDARVDDMKVTLLPGERVSFFVTAPDGLDPAAFTAPTVLRSANDLLD</sequence>
<dbReference type="FunFam" id="3.20.20.80:FF:000050">
    <property type="entry name" value="Beta-mannosidase B"/>
    <property type="match status" value="1"/>
</dbReference>
<accession>A0A2P8E1A1</accession>
<evidence type="ECO:0000313" key="9">
    <source>
        <dbReference type="Proteomes" id="UP000243528"/>
    </source>
</evidence>
<comment type="catalytic activity">
    <reaction evidence="1">
        <text>Hydrolysis of terminal, non-reducing beta-D-mannose residues in beta-D-mannosides.</text>
        <dbReference type="EC" id="3.2.1.25"/>
    </reaction>
</comment>
<comment type="similarity">
    <text evidence="2">Belongs to the glycosyl hydrolase 2 family.</text>
</comment>
<dbReference type="AlphaFoldDB" id="A0A2P8E1A1"/>
<feature type="domain" description="Glycoside hydrolase family 2 immunoglobulin-like beta-sandwich" evidence="6">
    <location>
        <begin position="202"/>
        <end position="313"/>
    </location>
</feature>
<organism evidence="8 9">
    <name type="scientific">Haloactinopolyspora alba</name>
    <dbReference type="NCBI Taxonomy" id="648780"/>
    <lineage>
        <taxon>Bacteria</taxon>
        <taxon>Bacillati</taxon>
        <taxon>Actinomycetota</taxon>
        <taxon>Actinomycetes</taxon>
        <taxon>Jiangellales</taxon>
        <taxon>Jiangellaceae</taxon>
        <taxon>Haloactinopolyspora</taxon>
    </lineage>
</organism>
<dbReference type="RefSeq" id="WP_205740691.1">
    <property type="nucleotide sequence ID" value="NZ_ML142902.1"/>
</dbReference>
<evidence type="ECO:0000256" key="2">
    <source>
        <dbReference type="ARBA" id="ARBA00007401"/>
    </source>
</evidence>
<dbReference type="InterPro" id="IPR013783">
    <property type="entry name" value="Ig-like_fold"/>
</dbReference>
<dbReference type="Gene3D" id="2.60.40.10">
    <property type="entry name" value="Immunoglobulins"/>
    <property type="match status" value="1"/>
</dbReference>
<dbReference type="Pfam" id="PF00703">
    <property type="entry name" value="Glyco_hydro_2"/>
    <property type="match status" value="1"/>
</dbReference>
<evidence type="ECO:0000313" key="8">
    <source>
        <dbReference type="EMBL" id="PSL03245.1"/>
    </source>
</evidence>
<evidence type="ECO:0000259" key="7">
    <source>
        <dbReference type="Pfam" id="PF22666"/>
    </source>
</evidence>
<dbReference type="Gene3D" id="2.60.120.260">
    <property type="entry name" value="Galactose-binding domain-like"/>
    <property type="match status" value="1"/>
</dbReference>
<name>A0A2P8E1A1_9ACTN</name>
<proteinExistence type="inferred from homology"/>
<evidence type="ECO:0000256" key="1">
    <source>
        <dbReference type="ARBA" id="ARBA00000829"/>
    </source>
</evidence>
<keyword evidence="5" id="KW-0326">Glycosidase</keyword>
<dbReference type="Proteomes" id="UP000243528">
    <property type="component" value="Unassembled WGS sequence"/>
</dbReference>
<evidence type="ECO:0000256" key="4">
    <source>
        <dbReference type="ARBA" id="ARBA00022801"/>
    </source>
</evidence>
<dbReference type="GO" id="GO:0005975">
    <property type="term" value="P:carbohydrate metabolic process"/>
    <property type="evidence" value="ECO:0007669"/>
    <property type="project" value="InterPro"/>
</dbReference>
<dbReference type="GO" id="GO:0006516">
    <property type="term" value="P:glycoprotein catabolic process"/>
    <property type="evidence" value="ECO:0007669"/>
    <property type="project" value="TreeGrafter"/>
</dbReference>
<dbReference type="Gene3D" id="3.20.20.80">
    <property type="entry name" value="Glycosidases"/>
    <property type="match status" value="1"/>
</dbReference>
<dbReference type="EC" id="3.2.1.25" evidence="3"/>
<dbReference type="SUPFAM" id="SSF49785">
    <property type="entry name" value="Galactose-binding domain-like"/>
    <property type="match status" value="1"/>
</dbReference>
<dbReference type="InterPro" id="IPR006102">
    <property type="entry name" value="Ig-like_GH2"/>
</dbReference>
<dbReference type="Pfam" id="PF22666">
    <property type="entry name" value="Glyco_hydro_2_N2"/>
    <property type="match status" value="1"/>
</dbReference>
<keyword evidence="9" id="KW-1185">Reference proteome</keyword>
<gene>
    <name evidence="8" type="ORF">CLV30_108157</name>
</gene>
<dbReference type="InterPro" id="IPR036156">
    <property type="entry name" value="Beta-gal/glucu_dom_sf"/>
</dbReference>
<protein>
    <recommendedName>
        <fullName evidence="3">beta-mannosidase</fullName>
        <ecNumber evidence="3">3.2.1.25</ecNumber>
    </recommendedName>
</protein>
<evidence type="ECO:0000256" key="3">
    <source>
        <dbReference type="ARBA" id="ARBA00012754"/>
    </source>
</evidence>
<evidence type="ECO:0000256" key="5">
    <source>
        <dbReference type="ARBA" id="ARBA00023295"/>
    </source>
</evidence>
<comment type="caution">
    <text evidence="8">The sequence shown here is derived from an EMBL/GenBank/DDBJ whole genome shotgun (WGS) entry which is preliminary data.</text>
</comment>
<dbReference type="SUPFAM" id="SSF49303">
    <property type="entry name" value="beta-Galactosidase/glucuronidase domain"/>
    <property type="match status" value="1"/>
</dbReference>
<dbReference type="GO" id="GO:0004567">
    <property type="term" value="F:beta-mannosidase activity"/>
    <property type="evidence" value="ECO:0007669"/>
    <property type="project" value="UniProtKB-EC"/>
</dbReference>
<dbReference type="PANTHER" id="PTHR43730:SF1">
    <property type="entry name" value="BETA-MANNOSIDASE"/>
    <property type="match status" value="1"/>
</dbReference>